<dbReference type="Proteomes" id="UP000030748">
    <property type="component" value="Unassembled WGS sequence"/>
</dbReference>
<evidence type="ECO:0000313" key="2">
    <source>
        <dbReference type="Proteomes" id="UP000030748"/>
    </source>
</evidence>
<proteinExistence type="predicted"/>
<reference evidence="1 2" key="1">
    <citation type="journal article" date="2013" name="Proc. Natl. Acad. Sci. U.S.A.">
        <title>Fine-scale variation in meiotic recombination in Mimulus inferred from population shotgun sequencing.</title>
        <authorList>
            <person name="Hellsten U."/>
            <person name="Wright K.M."/>
            <person name="Jenkins J."/>
            <person name="Shu S."/>
            <person name="Yuan Y."/>
            <person name="Wessler S.R."/>
            <person name="Schmutz J."/>
            <person name="Willis J.H."/>
            <person name="Rokhsar D.S."/>
        </authorList>
    </citation>
    <scope>NUCLEOTIDE SEQUENCE [LARGE SCALE GENOMIC DNA]</scope>
    <source>
        <strain evidence="2">cv. DUN x IM62</strain>
    </source>
</reference>
<name>A0A022PYH9_ERYGU</name>
<accession>A0A022PYH9</accession>
<dbReference type="AlphaFoldDB" id="A0A022PYH9"/>
<dbReference type="EMBL" id="KI632289">
    <property type="protein sequence ID" value="EYU19918.1"/>
    <property type="molecule type" value="Genomic_DNA"/>
</dbReference>
<evidence type="ECO:0000313" key="1">
    <source>
        <dbReference type="EMBL" id="EYU19918.1"/>
    </source>
</evidence>
<gene>
    <name evidence="1" type="ORF">MIMGU_mgv1a015024mg</name>
</gene>
<protein>
    <submittedName>
        <fullName evidence="1">Uncharacterized protein</fullName>
    </submittedName>
</protein>
<sequence>MHSKEYLNQVFQIYKNKPIQLVQNPRHLIQPRLVNTSPIGVQQNLRAPEYFHSEHNLEILLRQRSETRRLCRSGPRIGFKTKVGIDVTSSSVVACLSLCNSISKSRTSFSISFIRLILLASAISLNLWPCFSLKAAFLATSSSDGASSTGVGIQGSCQHLVFSSAFLSPF</sequence>
<keyword evidence="2" id="KW-1185">Reference proteome</keyword>
<organism evidence="1 2">
    <name type="scientific">Erythranthe guttata</name>
    <name type="common">Yellow monkey flower</name>
    <name type="synonym">Mimulus guttatus</name>
    <dbReference type="NCBI Taxonomy" id="4155"/>
    <lineage>
        <taxon>Eukaryota</taxon>
        <taxon>Viridiplantae</taxon>
        <taxon>Streptophyta</taxon>
        <taxon>Embryophyta</taxon>
        <taxon>Tracheophyta</taxon>
        <taxon>Spermatophyta</taxon>
        <taxon>Magnoliopsida</taxon>
        <taxon>eudicotyledons</taxon>
        <taxon>Gunneridae</taxon>
        <taxon>Pentapetalae</taxon>
        <taxon>asterids</taxon>
        <taxon>lamiids</taxon>
        <taxon>Lamiales</taxon>
        <taxon>Phrymaceae</taxon>
        <taxon>Erythranthe</taxon>
    </lineage>
</organism>